<name>A0ABY8TTG8_TETOB</name>
<dbReference type="EMBL" id="CP126210">
    <property type="protein sequence ID" value="WIA12429.1"/>
    <property type="molecule type" value="Genomic_DNA"/>
</dbReference>
<evidence type="ECO:0008006" key="3">
    <source>
        <dbReference type="Google" id="ProtNLM"/>
    </source>
</evidence>
<proteinExistence type="predicted"/>
<dbReference type="SUPFAM" id="SSF103612">
    <property type="entry name" value="SBT domain"/>
    <property type="match status" value="1"/>
</dbReference>
<dbReference type="Gene3D" id="4.10.1100.10">
    <property type="entry name" value="Transcription factor, SBP-box domain"/>
    <property type="match status" value="1"/>
</dbReference>
<protein>
    <recommendedName>
        <fullName evidence="3">SBP-type domain-containing protein</fullName>
    </recommendedName>
</protein>
<dbReference type="Proteomes" id="UP001244341">
    <property type="component" value="Chromosome 3b"/>
</dbReference>
<dbReference type="InterPro" id="IPR036893">
    <property type="entry name" value="SBP_sf"/>
</dbReference>
<organism evidence="1 2">
    <name type="scientific">Tetradesmus obliquus</name>
    <name type="common">Green alga</name>
    <name type="synonym">Acutodesmus obliquus</name>
    <dbReference type="NCBI Taxonomy" id="3088"/>
    <lineage>
        <taxon>Eukaryota</taxon>
        <taxon>Viridiplantae</taxon>
        <taxon>Chlorophyta</taxon>
        <taxon>core chlorophytes</taxon>
        <taxon>Chlorophyceae</taxon>
        <taxon>CS clade</taxon>
        <taxon>Sphaeropleales</taxon>
        <taxon>Scenedesmaceae</taxon>
        <taxon>Tetradesmus</taxon>
    </lineage>
</organism>
<evidence type="ECO:0000313" key="1">
    <source>
        <dbReference type="EMBL" id="WIA12429.1"/>
    </source>
</evidence>
<reference evidence="1 2" key="1">
    <citation type="submission" date="2023-05" db="EMBL/GenBank/DDBJ databases">
        <title>A 100% complete, gapless, phased diploid assembly of the Scenedesmus obliquus UTEX 3031 genome.</title>
        <authorList>
            <person name="Biondi T.C."/>
            <person name="Hanschen E.R."/>
            <person name="Kwon T."/>
            <person name="Eng W."/>
            <person name="Kruse C.P.S."/>
            <person name="Koehler S.I."/>
            <person name="Kunde Y."/>
            <person name="Gleasner C.D."/>
            <person name="You Mak K.T."/>
            <person name="Polle J."/>
            <person name="Hovde B.T."/>
            <person name="Starkenburg S.R."/>
        </authorList>
    </citation>
    <scope>NUCLEOTIDE SEQUENCE [LARGE SCALE GENOMIC DNA]</scope>
    <source>
        <strain evidence="1 2">DOE0152z</strain>
    </source>
</reference>
<sequence length="271" mass="28499">MAYASRTHSKIAAFCEAWELHSSLGVTGAMVSTDSSTSSGGAKRSKLSTCKAQGCTADLSDAGKYCLKKRLCPRHLRADTLRLTDQGETLFRSCRSSLAKRRISHADDDTAAALAQPIHACQQQQQQQQQSHVDLMMHSSSSLCSSLDTCTGATLAATHDGAAANTMYLPVMTAPAAAQAAWSADAAGAALAEECILPYQSYTGTAAAAACSAPAAALSRSYLQQRLQELTVQCAQLSQMYNELVSSQSQIQSAAAAVCGADVLTCWEGYL</sequence>
<keyword evidence="2" id="KW-1185">Reference proteome</keyword>
<accession>A0ABY8TTG8</accession>
<evidence type="ECO:0000313" key="2">
    <source>
        <dbReference type="Proteomes" id="UP001244341"/>
    </source>
</evidence>
<gene>
    <name evidence="1" type="ORF">OEZ85_012467</name>
</gene>